<protein>
    <submittedName>
        <fullName evidence="2">Transposase zinc-ribbon domain-containing protein</fullName>
    </submittedName>
</protein>
<name>A0A1G6XYC6_9PROT</name>
<evidence type="ECO:0000313" key="2">
    <source>
        <dbReference type="EMBL" id="SDD82396.1"/>
    </source>
</evidence>
<gene>
    <name evidence="2" type="ORF">SAMN05421720_101661</name>
</gene>
<organism evidence="2 3">
    <name type="scientific">Rhodospira trueperi</name>
    <dbReference type="NCBI Taxonomy" id="69960"/>
    <lineage>
        <taxon>Bacteria</taxon>
        <taxon>Pseudomonadati</taxon>
        <taxon>Pseudomonadota</taxon>
        <taxon>Alphaproteobacteria</taxon>
        <taxon>Rhodospirillales</taxon>
        <taxon>Rhodospirillaceae</taxon>
        <taxon>Rhodospira</taxon>
    </lineage>
</organism>
<feature type="domain" description="Transposase zinc-ribbon" evidence="1">
    <location>
        <begin position="23"/>
        <end position="70"/>
    </location>
</feature>
<accession>A0A1G6XYC6</accession>
<proteinExistence type="predicted"/>
<reference evidence="2 3" key="1">
    <citation type="submission" date="2016-10" db="EMBL/GenBank/DDBJ databases">
        <authorList>
            <person name="de Groot N.N."/>
        </authorList>
    </citation>
    <scope>NUCLEOTIDE SEQUENCE [LARGE SCALE GENOMIC DNA]</scope>
    <source>
        <strain evidence="2 3">ATCC 700224</strain>
    </source>
</reference>
<dbReference type="Proteomes" id="UP000199412">
    <property type="component" value="Unassembled WGS sequence"/>
</dbReference>
<sequence>MDVLDQAELPFPESLPEFQRLFPNDAACAAYLEKARWREGFVCPHCGVVAEPFRIATRPGILQCRTCRRQTGLLVGTVMERSHTPLSVWFWAAYLVASQTQGMSAVQFQRQLGP</sequence>
<dbReference type="STRING" id="69960.SAMN05421720_101661"/>
<dbReference type="InterPro" id="IPR024442">
    <property type="entry name" value="Transposase_Zn_ribbon"/>
</dbReference>
<evidence type="ECO:0000313" key="3">
    <source>
        <dbReference type="Proteomes" id="UP000199412"/>
    </source>
</evidence>
<dbReference type="Pfam" id="PF12760">
    <property type="entry name" value="Zn_ribbon_IS1595"/>
    <property type="match status" value="1"/>
</dbReference>
<keyword evidence="3" id="KW-1185">Reference proteome</keyword>
<evidence type="ECO:0000259" key="1">
    <source>
        <dbReference type="Pfam" id="PF12760"/>
    </source>
</evidence>
<dbReference type="EMBL" id="FNAP01000001">
    <property type="protein sequence ID" value="SDD82396.1"/>
    <property type="molecule type" value="Genomic_DNA"/>
</dbReference>
<dbReference type="AlphaFoldDB" id="A0A1G6XYC6"/>